<keyword evidence="9" id="KW-0444">Lipid biosynthesis</keyword>
<evidence type="ECO:0000256" key="14">
    <source>
        <dbReference type="ARBA" id="ARBA00023136"/>
    </source>
</evidence>
<feature type="transmembrane region" description="Helical" evidence="20">
    <location>
        <begin position="72"/>
        <end position="97"/>
    </location>
</feature>
<dbReference type="GO" id="GO:0046474">
    <property type="term" value="P:glycerophospholipid biosynthetic process"/>
    <property type="evidence" value="ECO:0007669"/>
    <property type="project" value="TreeGrafter"/>
</dbReference>
<evidence type="ECO:0000256" key="16">
    <source>
        <dbReference type="ARBA" id="ARBA00023264"/>
    </source>
</evidence>
<dbReference type="PROSITE" id="PS00379">
    <property type="entry name" value="CDP_ALCOHOL_P_TRANSF"/>
    <property type="match status" value="1"/>
</dbReference>
<organism evidence="21 22">
    <name type="scientific">Feifania hominis</name>
    <dbReference type="NCBI Taxonomy" id="2763660"/>
    <lineage>
        <taxon>Bacteria</taxon>
        <taxon>Bacillati</taxon>
        <taxon>Bacillota</taxon>
        <taxon>Clostridia</taxon>
        <taxon>Eubacteriales</taxon>
        <taxon>Feifaniaceae</taxon>
        <taxon>Feifania</taxon>
    </lineage>
</organism>
<comment type="pathway">
    <text evidence="4">Lipid metabolism.</text>
</comment>
<keyword evidence="15" id="KW-0594">Phospholipid biosynthesis</keyword>
<dbReference type="PANTHER" id="PTHR14269">
    <property type="entry name" value="CDP-DIACYLGLYCEROL--GLYCEROL-3-PHOSPHATE 3-PHOSPHATIDYLTRANSFERASE-RELATED"/>
    <property type="match status" value="1"/>
</dbReference>
<keyword evidence="12 20" id="KW-1133">Transmembrane helix</keyword>
<dbReference type="FunFam" id="1.20.120.1760:FF:000004">
    <property type="entry name" value="CDP-diacylglycerol--glycerol-3-phosphate 3-phosphatidyltransferase"/>
    <property type="match status" value="1"/>
</dbReference>
<dbReference type="NCBIfam" id="TIGR00560">
    <property type="entry name" value="pgsA"/>
    <property type="match status" value="1"/>
</dbReference>
<keyword evidence="11 20" id="KW-0812">Transmembrane</keyword>
<keyword evidence="8" id="KW-1003">Cell membrane</keyword>
<comment type="caution">
    <text evidence="21">The sequence shown here is derived from an EMBL/GenBank/DDBJ whole genome shotgun (WGS) entry which is preliminary data.</text>
</comment>
<keyword evidence="16" id="KW-1208">Phospholipid metabolism</keyword>
<gene>
    <name evidence="21" type="primary">pgsA</name>
    <name evidence="21" type="ORF">H8695_10005</name>
</gene>
<evidence type="ECO:0000256" key="7">
    <source>
        <dbReference type="ARBA" id="ARBA00014944"/>
    </source>
</evidence>
<evidence type="ECO:0000256" key="4">
    <source>
        <dbReference type="ARBA" id="ARBA00005189"/>
    </source>
</evidence>
<evidence type="ECO:0000256" key="9">
    <source>
        <dbReference type="ARBA" id="ARBA00022516"/>
    </source>
</evidence>
<dbReference type="EC" id="2.7.8.5" evidence="6 18"/>
<evidence type="ECO:0000256" key="3">
    <source>
        <dbReference type="ARBA" id="ARBA00005042"/>
    </source>
</evidence>
<comment type="function">
    <text evidence="1">This protein catalyzes the committed step to the synthesis of the acidic phospholipids.</text>
</comment>
<dbReference type="Proteomes" id="UP000620366">
    <property type="component" value="Unassembled WGS sequence"/>
</dbReference>
<dbReference type="RefSeq" id="WP_249301191.1">
    <property type="nucleotide sequence ID" value="NZ_JACRSP010000004.1"/>
</dbReference>
<evidence type="ECO:0000256" key="8">
    <source>
        <dbReference type="ARBA" id="ARBA00022475"/>
    </source>
</evidence>
<dbReference type="InterPro" id="IPR004570">
    <property type="entry name" value="Phosphatidylglycerol_P_synth"/>
</dbReference>
<evidence type="ECO:0000256" key="12">
    <source>
        <dbReference type="ARBA" id="ARBA00022989"/>
    </source>
</evidence>
<evidence type="ECO:0000256" key="15">
    <source>
        <dbReference type="ARBA" id="ARBA00023209"/>
    </source>
</evidence>
<dbReference type="AlphaFoldDB" id="A0A926HVI3"/>
<evidence type="ECO:0000256" key="5">
    <source>
        <dbReference type="ARBA" id="ARBA00010441"/>
    </source>
</evidence>
<evidence type="ECO:0000256" key="17">
    <source>
        <dbReference type="ARBA" id="ARBA00048586"/>
    </source>
</evidence>
<evidence type="ECO:0000256" key="13">
    <source>
        <dbReference type="ARBA" id="ARBA00023098"/>
    </source>
</evidence>
<evidence type="ECO:0000256" key="2">
    <source>
        <dbReference type="ARBA" id="ARBA00004651"/>
    </source>
</evidence>
<comment type="subcellular location">
    <subcellularLocation>
        <location evidence="2">Cell membrane</location>
        <topology evidence="2">Multi-pass membrane protein</topology>
    </subcellularLocation>
</comment>
<reference evidence="21" key="1">
    <citation type="submission" date="2020-08" db="EMBL/GenBank/DDBJ databases">
        <title>Genome public.</title>
        <authorList>
            <person name="Liu C."/>
            <person name="Sun Q."/>
        </authorList>
    </citation>
    <scope>NUCLEOTIDE SEQUENCE</scope>
    <source>
        <strain evidence="21">BX7</strain>
    </source>
</reference>
<dbReference type="GO" id="GO:0008444">
    <property type="term" value="F:CDP-diacylglycerol-glycerol-3-phosphate 3-phosphatidyltransferase activity"/>
    <property type="evidence" value="ECO:0007669"/>
    <property type="project" value="UniProtKB-UniRule"/>
</dbReference>
<dbReference type="InterPro" id="IPR048254">
    <property type="entry name" value="CDP_ALCOHOL_P_TRANSF_CS"/>
</dbReference>
<keyword evidence="22" id="KW-1185">Reference proteome</keyword>
<dbReference type="InterPro" id="IPR050324">
    <property type="entry name" value="CDP-alcohol_PTase-I"/>
</dbReference>
<keyword evidence="10 19" id="KW-0808">Transferase</keyword>
<feature type="transmembrane region" description="Helical" evidence="20">
    <location>
        <begin position="7"/>
        <end position="26"/>
    </location>
</feature>
<dbReference type="Pfam" id="PF01066">
    <property type="entry name" value="CDP-OH_P_transf"/>
    <property type="match status" value="1"/>
</dbReference>
<keyword evidence="13" id="KW-0443">Lipid metabolism</keyword>
<accession>A0A926HVI3</accession>
<evidence type="ECO:0000256" key="11">
    <source>
        <dbReference type="ARBA" id="ARBA00022692"/>
    </source>
</evidence>
<dbReference type="GO" id="GO:0005886">
    <property type="term" value="C:plasma membrane"/>
    <property type="evidence" value="ECO:0007669"/>
    <property type="project" value="UniProtKB-SubCell"/>
</dbReference>
<evidence type="ECO:0000256" key="18">
    <source>
        <dbReference type="NCBIfam" id="TIGR00560"/>
    </source>
</evidence>
<dbReference type="PANTHER" id="PTHR14269:SF62">
    <property type="entry name" value="CDP-DIACYLGLYCEROL--GLYCEROL-3-PHOSPHATE 3-PHOSPHATIDYLTRANSFERASE 1, CHLOROPLASTIC"/>
    <property type="match status" value="1"/>
</dbReference>
<evidence type="ECO:0000313" key="21">
    <source>
        <dbReference type="EMBL" id="MBC8537020.1"/>
    </source>
</evidence>
<comment type="pathway">
    <text evidence="3">Phospholipid metabolism; phosphatidylglycerol biosynthesis; phosphatidylglycerol from CDP-diacylglycerol: step 1/2.</text>
</comment>
<comment type="catalytic activity">
    <reaction evidence="17">
        <text>a CDP-1,2-diacyl-sn-glycerol + sn-glycerol 3-phosphate = a 1,2-diacyl-sn-glycero-3-phospho-(1'-sn-glycero-3'-phosphate) + CMP + H(+)</text>
        <dbReference type="Rhea" id="RHEA:12593"/>
        <dbReference type="ChEBI" id="CHEBI:15378"/>
        <dbReference type="ChEBI" id="CHEBI:57597"/>
        <dbReference type="ChEBI" id="CHEBI:58332"/>
        <dbReference type="ChEBI" id="CHEBI:60110"/>
        <dbReference type="ChEBI" id="CHEBI:60377"/>
        <dbReference type="EC" id="2.7.8.5"/>
    </reaction>
</comment>
<evidence type="ECO:0000256" key="10">
    <source>
        <dbReference type="ARBA" id="ARBA00022679"/>
    </source>
</evidence>
<proteinExistence type="inferred from homology"/>
<dbReference type="PIRSF" id="PIRSF000847">
    <property type="entry name" value="Phos_ph_gly_syn"/>
    <property type="match status" value="1"/>
</dbReference>
<dbReference type="Gene3D" id="1.20.120.1760">
    <property type="match status" value="1"/>
</dbReference>
<evidence type="ECO:0000313" key="22">
    <source>
        <dbReference type="Proteomes" id="UP000620366"/>
    </source>
</evidence>
<evidence type="ECO:0000256" key="6">
    <source>
        <dbReference type="ARBA" id="ARBA00013170"/>
    </source>
</evidence>
<name>A0A926HVI3_9FIRM</name>
<keyword evidence="14 20" id="KW-0472">Membrane</keyword>
<dbReference type="EMBL" id="JACRSP010000004">
    <property type="protein sequence ID" value="MBC8537020.1"/>
    <property type="molecule type" value="Genomic_DNA"/>
</dbReference>
<dbReference type="InterPro" id="IPR000462">
    <property type="entry name" value="CDP-OH_P_trans"/>
</dbReference>
<dbReference type="InterPro" id="IPR043130">
    <property type="entry name" value="CDP-OH_PTrfase_TM_dom"/>
</dbReference>
<protein>
    <recommendedName>
        <fullName evidence="7 18">CDP-diacylglycerol--glycerol-3-phosphate 3-phosphatidyltransferase</fullName>
        <ecNumber evidence="6 18">2.7.8.5</ecNumber>
    </recommendedName>
</protein>
<comment type="similarity">
    <text evidence="5 19">Belongs to the CDP-alcohol phosphatidyltransferase class-I family.</text>
</comment>
<sequence>MNTPNKISILRILMVPVFMIFLMFPFNEYSKLIAVAVFALASLTDGIDGYIARKYNQITTFGKFLDPLADKLLITAALVCLVELGFVSSFVAMIIIAREFIVTSFRIVAIGAGKVIAADIWGKFKTTAQIIAVIVILLEKQFLTTHILGNITMGIAVVLTIYSAYNYIAKNWDLIGDDR</sequence>
<evidence type="ECO:0000256" key="20">
    <source>
        <dbReference type="SAM" id="Phobius"/>
    </source>
</evidence>
<feature type="transmembrane region" description="Helical" evidence="20">
    <location>
        <begin position="142"/>
        <end position="165"/>
    </location>
</feature>
<evidence type="ECO:0000256" key="19">
    <source>
        <dbReference type="RuleBase" id="RU003750"/>
    </source>
</evidence>
<evidence type="ECO:0000256" key="1">
    <source>
        <dbReference type="ARBA" id="ARBA00003973"/>
    </source>
</evidence>